<gene>
    <name evidence="2" type="ORF">FCN80_25425</name>
</gene>
<dbReference type="RefSeq" id="WP_136993097.1">
    <property type="nucleotide sequence ID" value="NZ_SZPQ01000091.1"/>
</dbReference>
<dbReference type="Proteomes" id="UP000305202">
    <property type="component" value="Unassembled WGS sequence"/>
</dbReference>
<keyword evidence="1" id="KW-0812">Transmembrane</keyword>
<protein>
    <submittedName>
        <fullName evidence="2">Uncharacterized protein</fullName>
    </submittedName>
</protein>
<dbReference type="EMBL" id="SZPQ01000091">
    <property type="protein sequence ID" value="TKI02298.1"/>
    <property type="molecule type" value="Genomic_DNA"/>
</dbReference>
<evidence type="ECO:0000256" key="1">
    <source>
        <dbReference type="SAM" id="Phobius"/>
    </source>
</evidence>
<accession>A0ABY2SDR9</accession>
<sequence>MKANKLPLIITLIYRCVFVFIFLCMTGTILASVLVFFKLGYFTFDWKEALPISIKKGTVAGLVLAVGIWIKVKLAAKKLSKPPE</sequence>
<keyword evidence="3" id="KW-1185">Reference proteome</keyword>
<keyword evidence="1" id="KW-1133">Transmembrane helix</keyword>
<reference evidence="2 3" key="1">
    <citation type="submission" date="2019-04" db="EMBL/GenBank/DDBJ databases">
        <authorList>
            <person name="Li M."/>
            <person name="Gao C."/>
        </authorList>
    </citation>
    <scope>NUCLEOTIDE SEQUENCE [LARGE SCALE GENOMIC DNA]</scope>
    <source>
        <strain evidence="2 3">BGMRC 2031</strain>
    </source>
</reference>
<evidence type="ECO:0000313" key="3">
    <source>
        <dbReference type="Proteomes" id="UP000305202"/>
    </source>
</evidence>
<feature type="transmembrane region" description="Helical" evidence="1">
    <location>
        <begin position="12"/>
        <end position="37"/>
    </location>
</feature>
<keyword evidence="1" id="KW-0472">Membrane</keyword>
<comment type="caution">
    <text evidence="2">The sequence shown here is derived from an EMBL/GenBank/DDBJ whole genome shotgun (WGS) entry which is preliminary data.</text>
</comment>
<proteinExistence type="predicted"/>
<evidence type="ECO:0000313" key="2">
    <source>
        <dbReference type="EMBL" id="TKI02298.1"/>
    </source>
</evidence>
<organism evidence="2 3">
    <name type="scientific">Martelella alba</name>
    <dbReference type="NCBI Taxonomy" id="2590451"/>
    <lineage>
        <taxon>Bacteria</taxon>
        <taxon>Pseudomonadati</taxon>
        <taxon>Pseudomonadota</taxon>
        <taxon>Alphaproteobacteria</taxon>
        <taxon>Hyphomicrobiales</taxon>
        <taxon>Aurantimonadaceae</taxon>
        <taxon>Martelella</taxon>
    </lineage>
</organism>
<feature type="transmembrane region" description="Helical" evidence="1">
    <location>
        <begin position="57"/>
        <end position="76"/>
    </location>
</feature>
<name>A0ABY2SDR9_9HYPH</name>